<proteinExistence type="predicted"/>
<feature type="transmembrane region" description="Helical" evidence="2">
    <location>
        <begin position="253"/>
        <end position="274"/>
    </location>
</feature>
<feature type="transmembrane region" description="Helical" evidence="2">
    <location>
        <begin position="34"/>
        <end position="52"/>
    </location>
</feature>
<organism evidence="3 4">
    <name type="scientific">Nocardioides plantarum</name>
    <dbReference type="NCBI Taxonomy" id="29299"/>
    <lineage>
        <taxon>Bacteria</taxon>
        <taxon>Bacillati</taxon>
        <taxon>Actinomycetota</taxon>
        <taxon>Actinomycetes</taxon>
        <taxon>Propionibacteriales</taxon>
        <taxon>Nocardioidaceae</taxon>
        <taxon>Nocardioides</taxon>
    </lineage>
</organism>
<feature type="transmembrane region" description="Helical" evidence="2">
    <location>
        <begin position="148"/>
        <end position="167"/>
    </location>
</feature>
<feature type="region of interest" description="Disordered" evidence="1">
    <location>
        <begin position="329"/>
        <end position="357"/>
    </location>
</feature>
<evidence type="ECO:0000313" key="3">
    <source>
        <dbReference type="EMBL" id="MFB9315326.1"/>
    </source>
</evidence>
<feature type="transmembrane region" description="Helical" evidence="2">
    <location>
        <begin position="281"/>
        <end position="299"/>
    </location>
</feature>
<sequence>MSSLDPTAPTPRDPAPDRGPLLTLRRPEVRRDSVAVALGVAFLAAAVVVSGTRARSGPSGDLDLTVFLVGVAATVVLLGFGVLARASVADRVTAHALMSWPLAFGTVGAGLMLGILLDDGTSTTYIAGALVIALAAASYLLVPSAPPVVAGIFGVLLVYGQAFTDVVDFDVVEDNGFKTFAFAVFLFVAIVTAIGWVLPPARTVVPVVVGVGAVVAYAGLMAAIAVTAIFVGGFAELDESGETPEPPSYDGDVYTLFAFAAVLVVGWLVLGYLTDATGYRVIIVAMVATVFPAGISLLAVEHPTVWGVVVAVLGTLVLAVVGARAASHRSTGSATPTGPTGPTGPPPSTPPPGPYAG</sequence>
<feature type="transmembrane region" description="Helical" evidence="2">
    <location>
        <begin position="205"/>
        <end position="233"/>
    </location>
</feature>
<keyword evidence="2" id="KW-0812">Transmembrane</keyword>
<feature type="transmembrane region" description="Helical" evidence="2">
    <location>
        <begin position="123"/>
        <end position="141"/>
    </location>
</feature>
<dbReference type="Proteomes" id="UP001589750">
    <property type="component" value="Unassembled WGS sequence"/>
</dbReference>
<feature type="region of interest" description="Disordered" evidence="1">
    <location>
        <begin position="1"/>
        <end position="22"/>
    </location>
</feature>
<evidence type="ECO:0000256" key="2">
    <source>
        <dbReference type="SAM" id="Phobius"/>
    </source>
</evidence>
<evidence type="ECO:0000313" key="4">
    <source>
        <dbReference type="Proteomes" id="UP001589750"/>
    </source>
</evidence>
<keyword evidence="4" id="KW-1185">Reference proteome</keyword>
<dbReference type="RefSeq" id="WP_140009338.1">
    <property type="nucleotide sequence ID" value="NZ_JBHMDG010000034.1"/>
</dbReference>
<dbReference type="EMBL" id="JBHMDG010000034">
    <property type="protein sequence ID" value="MFB9315326.1"/>
    <property type="molecule type" value="Genomic_DNA"/>
</dbReference>
<evidence type="ECO:0000256" key="1">
    <source>
        <dbReference type="SAM" id="MobiDB-lite"/>
    </source>
</evidence>
<feature type="compositionally biased region" description="Low complexity" evidence="1">
    <location>
        <begin position="329"/>
        <end position="340"/>
    </location>
</feature>
<accession>A0ABV5KF26</accession>
<evidence type="ECO:0008006" key="5">
    <source>
        <dbReference type="Google" id="ProtNLM"/>
    </source>
</evidence>
<feature type="transmembrane region" description="Helical" evidence="2">
    <location>
        <begin position="305"/>
        <end position="323"/>
    </location>
</feature>
<reference evidence="3 4" key="1">
    <citation type="submission" date="2024-09" db="EMBL/GenBank/DDBJ databases">
        <authorList>
            <person name="Sun Q."/>
            <person name="Mori K."/>
        </authorList>
    </citation>
    <scope>NUCLEOTIDE SEQUENCE [LARGE SCALE GENOMIC DNA]</scope>
    <source>
        <strain evidence="3 4">JCM 9626</strain>
    </source>
</reference>
<comment type="caution">
    <text evidence="3">The sequence shown here is derived from an EMBL/GenBank/DDBJ whole genome shotgun (WGS) entry which is preliminary data.</text>
</comment>
<name>A0ABV5KF26_9ACTN</name>
<protein>
    <recommendedName>
        <fullName evidence="5">EamA-like transporter family protein</fullName>
    </recommendedName>
</protein>
<gene>
    <name evidence="3" type="ORF">ACFFRI_19920</name>
</gene>
<keyword evidence="2" id="KW-0472">Membrane</keyword>
<feature type="transmembrane region" description="Helical" evidence="2">
    <location>
        <begin position="179"/>
        <end position="198"/>
    </location>
</feature>
<feature type="transmembrane region" description="Helical" evidence="2">
    <location>
        <begin position="64"/>
        <end position="84"/>
    </location>
</feature>
<feature type="compositionally biased region" description="Pro residues" evidence="1">
    <location>
        <begin position="342"/>
        <end position="357"/>
    </location>
</feature>
<feature type="transmembrane region" description="Helical" evidence="2">
    <location>
        <begin position="96"/>
        <end position="117"/>
    </location>
</feature>
<keyword evidence="2" id="KW-1133">Transmembrane helix</keyword>